<evidence type="ECO:0000313" key="2">
    <source>
        <dbReference type="Proteomes" id="UP000007050"/>
    </source>
</evidence>
<dbReference type="HOGENOM" id="CLU_3412558_0_0_9"/>
<dbReference type="AlphaFoldDB" id="D4MIR3"/>
<evidence type="ECO:0000313" key="1">
    <source>
        <dbReference type="EMBL" id="CBL33646.1"/>
    </source>
</evidence>
<name>D4MIR3_9FIRM</name>
<dbReference type="BioCyc" id="ESIR717961:G136L-412-MONOMER"/>
<protein>
    <submittedName>
        <fullName evidence="1">Uncharacterized protein</fullName>
    </submittedName>
</protein>
<reference evidence="1 2" key="2">
    <citation type="submission" date="2010-03" db="EMBL/GenBank/DDBJ databases">
        <authorList>
            <person name="Pajon A."/>
        </authorList>
    </citation>
    <scope>NUCLEOTIDE SEQUENCE [LARGE SCALE GENOMIC DNA]</scope>
    <source>
        <strain evidence="1 2">V10Sc8a</strain>
    </source>
</reference>
<organism evidence="1 2">
    <name type="scientific">[Eubacterium] siraeum V10Sc8a</name>
    <dbReference type="NCBI Taxonomy" id="717961"/>
    <lineage>
        <taxon>Bacteria</taxon>
        <taxon>Bacillati</taxon>
        <taxon>Bacillota</taxon>
        <taxon>Clostridia</taxon>
        <taxon>Eubacteriales</taxon>
        <taxon>Oscillospiraceae</taxon>
        <taxon>Oscillospiraceae incertae sedis</taxon>
    </lineage>
</organism>
<dbReference type="EMBL" id="FP929059">
    <property type="protein sequence ID" value="CBL33646.1"/>
    <property type="molecule type" value="Genomic_DNA"/>
</dbReference>
<sequence>MVLQRNREITITRLTANKPGADIAEKII</sequence>
<reference evidence="1 2" key="1">
    <citation type="submission" date="2010-03" db="EMBL/GenBank/DDBJ databases">
        <title>The genome sequence of Eubacterium siraeum V10Sc8a.</title>
        <authorList>
            <consortium name="metaHIT consortium -- http://www.metahit.eu/"/>
            <person name="Pajon A."/>
            <person name="Turner K."/>
            <person name="Parkhill J."/>
            <person name="Duncan S."/>
            <person name="Flint H."/>
        </authorList>
    </citation>
    <scope>NUCLEOTIDE SEQUENCE [LARGE SCALE GENOMIC DNA]</scope>
    <source>
        <strain evidence="1 2">V10Sc8a</strain>
    </source>
</reference>
<accession>D4MIR3</accession>
<proteinExistence type="predicted"/>
<dbReference type="KEGG" id="esr:ES1_05180"/>
<dbReference type="Proteomes" id="UP000007050">
    <property type="component" value="Chromosome"/>
</dbReference>
<gene>
    <name evidence="1" type="ORF">ES1_05180</name>
</gene>